<dbReference type="GO" id="GO:0004386">
    <property type="term" value="F:helicase activity"/>
    <property type="evidence" value="ECO:0007669"/>
    <property type="project" value="UniProtKB-KW"/>
</dbReference>
<accession>A0ABM9M0N9</accession>
<keyword evidence="3" id="KW-0067">ATP-binding</keyword>
<feature type="region of interest" description="Disordered" evidence="1">
    <location>
        <begin position="1"/>
        <end position="30"/>
    </location>
</feature>
<dbReference type="Pfam" id="PF01402">
    <property type="entry name" value="RHH_1"/>
    <property type="match status" value="1"/>
</dbReference>
<name>A0ABM9M0N9_9MYCO</name>
<dbReference type="Pfam" id="PF04851">
    <property type="entry name" value="ResIII"/>
    <property type="match status" value="1"/>
</dbReference>
<feature type="region of interest" description="Disordered" evidence="1">
    <location>
        <begin position="786"/>
        <end position="812"/>
    </location>
</feature>
<dbReference type="CDD" id="cd18032">
    <property type="entry name" value="DEXHc_RE_I_III_res"/>
    <property type="match status" value="1"/>
</dbReference>
<dbReference type="Proteomes" id="UP001190464">
    <property type="component" value="Chromosome"/>
</dbReference>
<evidence type="ECO:0000256" key="1">
    <source>
        <dbReference type="SAM" id="MobiDB-lite"/>
    </source>
</evidence>
<reference evidence="3 4" key="1">
    <citation type="submission" date="2023-08" db="EMBL/GenBank/DDBJ databases">
        <authorList>
            <person name="Folkvardsen B D."/>
            <person name="Norman A."/>
        </authorList>
    </citation>
    <scope>NUCLEOTIDE SEQUENCE [LARGE SCALE GENOMIC DNA]</scope>
    <source>
        <strain evidence="3 4">Mu0102</strain>
    </source>
</reference>
<keyword evidence="3" id="KW-0347">Helicase</keyword>
<evidence type="ECO:0000313" key="3">
    <source>
        <dbReference type="EMBL" id="CAJ1508122.1"/>
    </source>
</evidence>
<dbReference type="InterPro" id="IPR010985">
    <property type="entry name" value="Ribbon_hlx_hlx"/>
</dbReference>
<dbReference type="PANTHER" id="PTHR47396">
    <property type="entry name" value="TYPE I RESTRICTION ENZYME ECOKI R PROTEIN"/>
    <property type="match status" value="1"/>
</dbReference>
<dbReference type="CDD" id="cd18799">
    <property type="entry name" value="SF2_C_EcoAI-like"/>
    <property type="match status" value="1"/>
</dbReference>
<dbReference type="InterPro" id="IPR027417">
    <property type="entry name" value="P-loop_NTPase"/>
</dbReference>
<keyword evidence="3" id="KW-0378">Hydrolase</keyword>
<feature type="region of interest" description="Disordered" evidence="1">
    <location>
        <begin position="184"/>
        <end position="211"/>
    </location>
</feature>
<keyword evidence="3" id="KW-0547">Nucleotide-binding</keyword>
<dbReference type="SUPFAM" id="SSF47598">
    <property type="entry name" value="Ribbon-helix-helix"/>
    <property type="match status" value="1"/>
</dbReference>
<dbReference type="SMART" id="SM00487">
    <property type="entry name" value="DEXDc"/>
    <property type="match status" value="1"/>
</dbReference>
<keyword evidence="4" id="KW-1185">Reference proteome</keyword>
<dbReference type="InterPro" id="IPR006935">
    <property type="entry name" value="Helicase/UvrB_N"/>
</dbReference>
<gene>
    <name evidence="3" type="ORF">MU0102_003301</name>
</gene>
<dbReference type="InterPro" id="IPR001650">
    <property type="entry name" value="Helicase_C-like"/>
</dbReference>
<dbReference type="InterPro" id="IPR050742">
    <property type="entry name" value="Helicase_Restrict-Modif_Enz"/>
</dbReference>
<dbReference type="SUPFAM" id="SSF52540">
    <property type="entry name" value="P-loop containing nucleoside triphosphate hydrolases"/>
    <property type="match status" value="2"/>
</dbReference>
<evidence type="ECO:0000313" key="4">
    <source>
        <dbReference type="Proteomes" id="UP001190464"/>
    </source>
</evidence>
<dbReference type="PANTHER" id="PTHR47396:SF1">
    <property type="entry name" value="ATP-DEPENDENT HELICASE IRC3-RELATED"/>
    <property type="match status" value="1"/>
</dbReference>
<dbReference type="Pfam" id="PF08463">
    <property type="entry name" value="EcoEI_R_C"/>
    <property type="match status" value="1"/>
</dbReference>
<dbReference type="EMBL" id="OY726398">
    <property type="protein sequence ID" value="CAJ1508122.1"/>
    <property type="molecule type" value="Genomic_DNA"/>
</dbReference>
<dbReference type="Gene3D" id="3.40.50.300">
    <property type="entry name" value="P-loop containing nucleotide triphosphate hydrolases"/>
    <property type="match status" value="2"/>
</dbReference>
<proteinExistence type="predicted"/>
<dbReference type="InterPro" id="IPR013670">
    <property type="entry name" value="EcoEI_R_C_dom"/>
</dbReference>
<feature type="compositionally biased region" description="Basic and acidic residues" evidence="1">
    <location>
        <begin position="14"/>
        <end position="25"/>
    </location>
</feature>
<dbReference type="CDD" id="cd22231">
    <property type="entry name" value="RHH_NikR_HicB-like"/>
    <property type="match status" value="1"/>
</dbReference>
<protein>
    <submittedName>
        <fullName evidence="3">DEAD/DEAH box helicase family protein</fullName>
    </submittedName>
</protein>
<dbReference type="PROSITE" id="PS51192">
    <property type="entry name" value="HELICASE_ATP_BIND_1"/>
    <property type="match status" value="1"/>
</dbReference>
<dbReference type="Pfam" id="PF00271">
    <property type="entry name" value="Helicase_C"/>
    <property type="match status" value="1"/>
</dbReference>
<dbReference type="RefSeq" id="WP_308484096.1">
    <property type="nucleotide sequence ID" value="NZ_OY726398.1"/>
</dbReference>
<dbReference type="InterPro" id="IPR014001">
    <property type="entry name" value="Helicase_ATP-bd"/>
</dbReference>
<dbReference type="InterPro" id="IPR002145">
    <property type="entry name" value="CopG"/>
</dbReference>
<feature type="compositionally biased region" description="Acidic residues" evidence="1">
    <location>
        <begin position="801"/>
        <end position="810"/>
    </location>
</feature>
<feature type="domain" description="Helicase ATP-binding" evidence="2">
    <location>
        <begin position="381"/>
        <end position="550"/>
    </location>
</feature>
<evidence type="ECO:0000259" key="2">
    <source>
        <dbReference type="PROSITE" id="PS51192"/>
    </source>
</evidence>
<dbReference type="Gene3D" id="3.90.1570.30">
    <property type="match status" value="1"/>
</dbReference>
<organism evidence="3 4">
    <name type="scientific">[Mycobacterium] holstebronense</name>
    <dbReference type="NCBI Taxonomy" id="3064288"/>
    <lineage>
        <taxon>Bacteria</taxon>
        <taxon>Bacillati</taxon>
        <taxon>Actinomycetota</taxon>
        <taxon>Actinomycetes</taxon>
        <taxon>Mycobacteriales</taxon>
        <taxon>Mycobacteriaceae</taxon>
        <taxon>Mycolicibacterium</taxon>
    </lineage>
</organism>
<dbReference type="NCBIfam" id="NF046051">
    <property type="entry name" value="restrict_EcoAI"/>
    <property type="match status" value="1"/>
</dbReference>
<sequence length="1003" mass="111440">MPPSVPRPAPGWRGGDHMKGDRQDNDAVPAPALSEEQLGALADEAERGYDAGRITRALGRPRIGAAPAVVLPVRLHAGLHAAAKRYAAAERTSVSELVRHAVLKYLESEAAELPEAASAKELSPGVAEAESGFDLAAVRARQRPQGRAEVVPIRVPPELKERLETRAHSERTSVSEIVRAALRALLGDPEPDPPTTAGAPQKKRPRPTEADTCRDYVLPRLEDAGWDDDQIVEQYAITDGRIVKIGSKHRRAAALRADYVLEYEPGVPIAVVEAKREYSTAGKGMQQAKNYAQLLDVPFAYSTNGVSIVEDDRNTGIECDNLPAFPSPEVLWARYREWKGIKDDSAADGLLAPFNRSLRNGDGTVKEPRYYQRTAINRAVEAILGGDKRLLLTMATGTGKTFVSMQIVWKLWNSQWVHGRHPRILYLADRNVLIDQPIEREFKPAFGDGEGSPIWKLKGTAKAGREIYFGLYQQLADSGDESNGMYRQFAPDFFDLVIVDECHRGSARAESSWRKILKHFSPATQLGMTATPKRDETADTYAYFGGAPLFEYSLAQGIEDGFLAPYRVRRVVLSPDAHGWAPDQGQLDLFGKEIPAGLYTTPDFERVVSLLSRTEAAAKHLTNYLRTTDRFAKTIVFCVNQEHADQMRRALHNANSDLTPQHPDYAVRIVSNEQEIGIGHLSRFCDTEAQFPVIATTSEMLSTGVDAPTVRNVVLFRTVGSMALFKQMIGRGTRLFPDEDKLSFDIIDYSGASALFSDPEFDGPPERVIEESINDEGDVVEDVVVEEPEPSFEPAPRPDDGEADIDPDDLPEPRAKFYVDDVEVFVTAEAVYELDPQTQRLRLVEYRDLVTETIRSLFPSANELRAKWASRLSRYEVLDMLAEHGIDADELAERAGLPDADPIDILVHLAWNQPLATRTDRARRVRKEHADFFTEFQPAAREVLEYLLDKYAEYGITELESPGVLQVPPLSALGTPVEIARRFGSPEAWRTAQTRLGELVYVA</sequence>